<feature type="transmembrane region" description="Helical" evidence="1">
    <location>
        <begin position="327"/>
        <end position="351"/>
    </location>
</feature>
<keyword evidence="5" id="KW-1185">Reference proteome</keyword>
<sequence>MTTNSPVDVSFVMPCLNESATLVQCIDAAKQAIARLETDFGMSGEILIADNGSTDGSQDLARSAGALVVDIKERGYGAALRGGIAASRGRFIVMGDSDMSYDFRQAVPMIEKLRDGDDLCMGSRFKGEILPGAMPWKNRYIGNPVLSAILRLLFRTAISDSHCGLRGITREAFDDLKLTANGMEFASEMVLKAALRRLKTSEVPVTLSPDGRGRPPHLSPWRDGFRHLFYMLMLSPSWLYLLPSAILYVVGFTILVNLLANPGGNMVQIGRIQIGDHWTVVGASSLIIATQTVIFWLATQITGIRSGYFPATPTINRVLEHSTLGTWILAGLGVGTLGFVWVASIAAGWIYSGFGPLEQMRPLITAFTAVVIGAQLFFGGFLLSIVAGNKLRHRVSVSPDHT</sequence>
<dbReference type="PANTHER" id="PTHR48090:SF7">
    <property type="entry name" value="RFBJ PROTEIN"/>
    <property type="match status" value="1"/>
</dbReference>
<dbReference type="CDD" id="cd04179">
    <property type="entry name" value="DPM_DPG-synthase_like"/>
    <property type="match status" value="1"/>
</dbReference>
<dbReference type="Proteomes" id="UP001652503">
    <property type="component" value="Unassembled WGS sequence"/>
</dbReference>
<dbReference type="InterPro" id="IPR050256">
    <property type="entry name" value="Glycosyltransferase_2"/>
</dbReference>
<accession>A0ABT2Z7D4</accession>
<evidence type="ECO:0000259" key="3">
    <source>
        <dbReference type="Pfam" id="PF26629"/>
    </source>
</evidence>
<proteinExistence type="predicted"/>
<keyword evidence="1" id="KW-0812">Transmembrane</keyword>
<gene>
    <name evidence="4" type="ORF">OE647_19700</name>
</gene>
<dbReference type="InterPro" id="IPR001173">
    <property type="entry name" value="Glyco_trans_2-like"/>
</dbReference>
<dbReference type="PANTHER" id="PTHR48090">
    <property type="entry name" value="UNDECAPRENYL-PHOSPHATE 4-DEOXY-4-FORMAMIDO-L-ARABINOSE TRANSFERASE-RELATED"/>
    <property type="match status" value="1"/>
</dbReference>
<reference evidence="4 5" key="1">
    <citation type="submission" date="2022-10" db="EMBL/GenBank/DDBJ databases">
        <title>Defluviimonas sp. nov., isolated from ocean surface water.</title>
        <authorList>
            <person name="He W."/>
            <person name="Wang L."/>
            <person name="Zhang D.-F."/>
        </authorList>
    </citation>
    <scope>NUCLEOTIDE SEQUENCE [LARGE SCALE GENOMIC DNA]</scope>
    <source>
        <strain evidence="4 5">WL0075</strain>
    </source>
</reference>
<dbReference type="InterPro" id="IPR029044">
    <property type="entry name" value="Nucleotide-diphossugar_trans"/>
</dbReference>
<evidence type="ECO:0000313" key="4">
    <source>
        <dbReference type="EMBL" id="MCV2866932.1"/>
    </source>
</evidence>
<comment type="caution">
    <text evidence="4">The sequence shown here is derived from an EMBL/GenBank/DDBJ whole genome shotgun (WGS) entry which is preliminary data.</text>
</comment>
<dbReference type="SUPFAM" id="SSF53448">
    <property type="entry name" value="Nucleotide-diphospho-sugar transferases"/>
    <property type="match status" value="1"/>
</dbReference>
<feature type="domain" description="Low-salt glycan biosynthesis hexosyltransferase Agl6 C-terminal transmembrane region" evidence="3">
    <location>
        <begin position="298"/>
        <end position="386"/>
    </location>
</feature>
<keyword evidence="1" id="KW-0472">Membrane</keyword>
<evidence type="ECO:0000256" key="1">
    <source>
        <dbReference type="SAM" id="Phobius"/>
    </source>
</evidence>
<evidence type="ECO:0000313" key="5">
    <source>
        <dbReference type="Proteomes" id="UP001652503"/>
    </source>
</evidence>
<evidence type="ECO:0000259" key="2">
    <source>
        <dbReference type="Pfam" id="PF00535"/>
    </source>
</evidence>
<dbReference type="EMBL" id="JAOWLA010000036">
    <property type="protein sequence ID" value="MCV2866932.1"/>
    <property type="molecule type" value="Genomic_DNA"/>
</dbReference>
<keyword evidence="1" id="KW-1133">Transmembrane helix</keyword>
<dbReference type="RefSeq" id="WP_263723480.1">
    <property type="nucleotide sequence ID" value="NZ_JAOWLA010000036.1"/>
</dbReference>
<dbReference type="Pfam" id="PF26629">
    <property type="entry name" value="GT2_TM_C"/>
    <property type="match status" value="1"/>
</dbReference>
<feature type="transmembrane region" description="Helical" evidence="1">
    <location>
        <begin position="280"/>
        <end position="298"/>
    </location>
</feature>
<protein>
    <submittedName>
        <fullName evidence="4">Glycosyltransferase family 2 protein</fullName>
    </submittedName>
</protein>
<feature type="domain" description="Glycosyltransferase 2-like" evidence="2">
    <location>
        <begin position="10"/>
        <end position="176"/>
    </location>
</feature>
<dbReference type="InterPro" id="IPR058718">
    <property type="entry name" value="Agl6_TM_C"/>
</dbReference>
<dbReference type="Pfam" id="PF00535">
    <property type="entry name" value="Glycos_transf_2"/>
    <property type="match status" value="1"/>
</dbReference>
<dbReference type="Gene3D" id="3.90.550.10">
    <property type="entry name" value="Spore Coat Polysaccharide Biosynthesis Protein SpsA, Chain A"/>
    <property type="match status" value="1"/>
</dbReference>
<feature type="transmembrane region" description="Helical" evidence="1">
    <location>
        <begin position="363"/>
        <end position="386"/>
    </location>
</feature>
<name>A0ABT2Z7D4_9RHOB</name>
<organism evidence="4 5">
    <name type="scientific">Albidovulum sediminicola</name>
    <dbReference type="NCBI Taxonomy" id="2984331"/>
    <lineage>
        <taxon>Bacteria</taxon>
        <taxon>Pseudomonadati</taxon>
        <taxon>Pseudomonadota</taxon>
        <taxon>Alphaproteobacteria</taxon>
        <taxon>Rhodobacterales</taxon>
        <taxon>Paracoccaceae</taxon>
        <taxon>Albidovulum</taxon>
    </lineage>
</organism>
<feature type="transmembrane region" description="Helical" evidence="1">
    <location>
        <begin position="238"/>
        <end position="260"/>
    </location>
</feature>